<dbReference type="Gene3D" id="2.10.25.30">
    <property type="entry name" value="EGF-like, alliinase"/>
    <property type="match status" value="1"/>
</dbReference>
<evidence type="ECO:0000256" key="3">
    <source>
        <dbReference type="SAM" id="Phobius"/>
    </source>
</evidence>
<dbReference type="EMBL" id="CM007381">
    <property type="protein sequence ID" value="ONK81226.1"/>
    <property type="molecule type" value="Genomic_DNA"/>
</dbReference>
<dbReference type="Gramene" id="ONK81226">
    <property type="protein sequence ID" value="ONK81226"/>
    <property type="gene ID" value="A4U43_C01F26740"/>
</dbReference>
<dbReference type="InterPro" id="IPR006948">
    <property type="entry name" value="Alliinase_C"/>
</dbReference>
<reference evidence="6" key="1">
    <citation type="journal article" date="2017" name="Nat. Commun.">
        <title>The asparagus genome sheds light on the origin and evolution of a young Y chromosome.</title>
        <authorList>
            <person name="Harkess A."/>
            <person name="Zhou J."/>
            <person name="Xu C."/>
            <person name="Bowers J.E."/>
            <person name="Van der Hulst R."/>
            <person name="Ayyampalayam S."/>
            <person name="Mercati F."/>
            <person name="Riccardi P."/>
            <person name="McKain M.R."/>
            <person name="Kakrana A."/>
            <person name="Tang H."/>
            <person name="Ray J."/>
            <person name="Groenendijk J."/>
            <person name="Arikit S."/>
            <person name="Mathioni S.M."/>
            <person name="Nakano M."/>
            <person name="Shan H."/>
            <person name="Telgmann-Rauber A."/>
            <person name="Kanno A."/>
            <person name="Yue Z."/>
            <person name="Chen H."/>
            <person name="Li W."/>
            <person name="Chen Y."/>
            <person name="Xu X."/>
            <person name="Zhang Y."/>
            <person name="Luo S."/>
            <person name="Chen H."/>
            <person name="Gao J."/>
            <person name="Mao Z."/>
            <person name="Pires J.C."/>
            <person name="Luo M."/>
            <person name="Kudrna D."/>
            <person name="Wing R.A."/>
            <person name="Meyers B.C."/>
            <person name="Yi K."/>
            <person name="Kong H."/>
            <person name="Lavrijsen P."/>
            <person name="Sunseri F."/>
            <person name="Falavigna A."/>
            <person name="Ye Y."/>
            <person name="Leebens-Mack J.H."/>
            <person name="Chen G."/>
        </authorList>
    </citation>
    <scope>NUCLEOTIDE SEQUENCE [LARGE SCALE GENOMIC DNA]</scope>
    <source>
        <strain evidence="6">cv. DH0086</strain>
    </source>
</reference>
<organism evidence="5 6">
    <name type="scientific">Asparagus officinalis</name>
    <name type="common">Garden asparagus</name>
    <dbReference type="NCBI Taxonomy" id="4686"/>
    <lineage>
        <taxon>Eukaryota</taxon>
        <taxon>Viridiplantae</taxon>
        <taxon>Streptophyta</taxon>
        <taxon>Embryophyta</taxon>
        <taxon>Tracheophyta</taxon>
        <taxon>Spermatophyta</taxon>
        <taxon>Magnoliopsida</taxon>
        <taxon>Liliopsida</taxon>
        <taxon>Asparagales</taxon>
        <taxon>Asparagaceae</taxon>
        <taxon>Asparagoideae</taxon>
        <taxon>Asparagus</taxon>
    </lineage>
</organism>
<keyword evidence="3" id="KW-0472">Membrane</keyword>
<name>A0A5P1FSD2_ASPOF</name>
<accession>A0A5P1FSD2</accession>
<dbReference type="AlphaFoldDB" id="A0A5P1FSD2"/>
<evidence type="ECO:0000259" key="4">
    <source>
        <dbReference type="Pfam" id="PF04864"/>
    </source>
</evidence>
<feature type="domain" description="Alliinase C-terminal" evidence="4">
    <location>
        <begin position="107"/>
        <end position="212"/>
    </location>
</feature>
<keyword evidence="3" id="KW-0812">Transmembrane</keyword>
<dbReference type="Pfam" id="PF04864">
    <property type="entry name" value="Alliinase_C"/>
    <property type="match status" value="2"/>
</dbReference>
<evidence type="ECO:0000256" key="2">
    <source>
        <dbReference type="ARBA" id="ARBA00022898"/>
    </source>
</evidence>
<protein>
    <recommendedName>
        <fullName evidence="4">Alliinase C-terminal domain-containing protein</fullName>
    </recommendedName>
</protein>
<comment type="cofactor">
    <cofactor evidence="1">
        <name>pyridoxal 5'-phosphate</name>
        <dbReference type="ChEBI" id="CHEBI:597326"/>
    </cofactor>
</comment>
<keyword evidence="6" id="KW-1185">Reference proteome</keyword>
<dbReference type="Proteomes" id="UP000243459">
    <property type="component" value="Chromosome 1"/>
</dbReference>
<dbReference type="InterPro" id="IPR015424">
    <property type="entry name" value="PyrdxlP-dep_Trfase"/>
</dbReference>
<keyword evidence="2" id="KW-0663">Pyridoxal phosphate</keyword>
<evidence type="ECO:0000313" key="5">
    <source>
        <dbReference type="EMBL" id="ONK81226.1"/>
    </source>
</evidence>
<dbReference type="PANTHER" id="PTHR43795">
    <property type="entry name" value="BIFUNCTIONAL ASPARTATE AMINOTRANSFERASE AND GLUTAMATE/ASPARTATE-PREPHENATE AMINOTRANSFERASE-RELATED"/>
    <property type="match status" value="1"/>
</dbReference>
<dbReference type="InterPro" id="IPR050478">
    <property type="entry name" value="Ethylene_sulfur-biosynth"/>
</dbReference>
<dbReference type="GO" id="GO:0008483">
    <property type="term" value="F:transaminase activity"/>
    <property type="evidence" value="ECO:0007669"/>
    <property type="project" value="TreeGrafter"/>
</dbReference>
<feature type="transmembrane region" description="Helical" evidence="3">
    <location>
        <begin position="20"/>
        <end position="40"/>
    </location>
</feature>
<dbReference type="InterPro" id="IPR037029">
    <property type="entry name" value="Alliinase_N_sf"/>
</dbReference>
<dbReference type="GO" id="GO:0016846">
    <property type="term" value="F:carbon-sulfur lyase activity"/>
    <property type="evidence" value="ECO:0007669"/>
    <property type="project" value="InterPro"/>
</dbReference>
<evidence type="ECO:0000313" key="6">
    <source>
        <dbReference type="Proteomes" id="UP000243459"/>
    </source>
</evidence>
<dbReference type="SUPFAM" id="SSF53383">
    <property type="entry name" value="PLP-dependent transferases"/>
    <property type="match status" value="2"/>
</dbReference>
<sequence length="465" mass="51795">MKPEKENKSINAPSKNPFPILGNFPFSTAVIVASLAVYFVTSSLYKESWVIEEKVKDCIFWKKERVLKETGEVTMVVEQVKGLQVAAQDISVGSSSGSKPVSKDSVVNLDHGDPTMFESFWRTMGEQGTIVIPGWQRMSYFSDVTNVCWFLEPDFAHEIRRLHKLVGNAAAEDRHIVVGTGSTQLFQAALYALSPSDATMPISVVSAVPYYSESWVIEEKVKDCIFWKKERVLKETGEVTMVVEQVKGLQVAAQDISVGSSSGSKPVSKDSVVNLDHGDPTMFESFWRTMGEQGTIVIPGWQRMSYFSDVTNVCWFLEPDFAHEIRRLHKLVGNAAAEDRHIVVGTGSTQLFQAALYALSPSDATMPISVVSAVPYYSSYPAVTDYLRSGLFQWAGDASTFTGDSYIEIICSPNNPDGFIKHPVLNSRNGKMVHDLAYYWPYVVHSFKEHWPCWDSARMGNCEGP</sequence>
<gene>
    <name evidence="5" type="ORF">A4U43_C01F26740</name>
</gene>
<keyword evidence="3" id="KW-1133">Transmembrane helix</keyword>
<evidence type="ECO:0000256" key="1">
    <source>
        <dbReference type="ARBA" id="ARBA00001933"/>
    </source>
</evidence>
<dbReference type="GO" id="GO:0006520">
    <property type="term" value="P:amino acid metabolic process"/>
    <property type="evidence" value="ECO:0007669"/>
    <property type="project" value="TreeGrafter"/>
</dbReference>
<dbReference type="InterPro" id="IPR015421">
    <property type="entry name" value="PyrdxlP-dep_Trfase_major"/>
</dbReference>
<feature type="domain" description="Alliinase C-terminal" evidence="4">
    <location>
        <begin position="273"/>
        <end position="443"/>
    </location>
</feature>
<dbReference type="Gene3D" id="3.40.640.10">
    <property type="entry name" value="Type I PLP-dependent aspartate aminotransferase-like (Major domain)"/>
    <property type="match status" value="2"/>
</dbReference>
<dbReference type="PANTHER" id="PTHR43795:SF22">
    <property type="entry name" value="TRYPTOPHAN AMINOTRANSFERASE-RELATED PROTEIN 2"/>
    <property type="match status" value="1"/>
</dbReference>
<proteinExistence type="predicted"/>